<feature type="compositionally biased region" description="Pro residues" evidence="7">
    <location>
        <begin position="352"/>
        <end position="362"/>
    </location>
</feature>
<dbReference type="PROSITE" id="PS51387">
    <property type="entry name" value="FAD_PCMH"/>
    <property type="match status" value="1"/>
</dbReference>
<dbReference type="EMBL" id="JAINDJ010000004">
    <property type="protein sequence ID" value="KAG9449112.1"/>
    <property type="molecule type" value="Genomic_DNA"/>
</dbReference>
<dbReference type="Gene3D" id="3.30.465.10">
    <property type="match status" value="3"/>
</dbReference>
<evidence type="ECO:0000256" key="7">
    <source>
        <dbReference type="SAM" id="MobiDB-lite"/>
    </source>
</evidence>
<keyword evidence="6" id="KW-0325">Glycoprotein</keyword>
<name>A0AAV7ENA7_ARIFI</name>
<protein>
    <recommendedName>
        <fullName evidence="9">FAD-binding PCMH-type domain-containing protein</fullName>
    </recommendedName>
</protein>
<keyword evidence="11" id="KW-1185">Reference proteome</keyword>
<accession>A0AAV7ENA7</accession>
<dbReference type="AlphaFoldDB" id="A0AAV7ENA7"/>
<feature type="chain" id="PRO_5043518455" description="FAD-binding PCMH-type domain-containing protein" evidence="8">
    <location>
        <begin position="24"/>
        <end position="382"/>
    </location>
</feature>
<dbReference type="InterPro" id="IPR016169">
    <property type="entry name" value="FAD-bd_PCMH_sub2"/>
</dbReference>
<feature type="region of interest" description="Disordered" evidence="7">
    <location>
        <begin position="351"/>
        <end position="382"/>
    </location>
</feature>
<evidence type="ECO:0000313" key="10">
    <source>
        <dbReference type="EMBL" id="KAG9449112.1"/>
    </source>
</evidence>
<feature type="signal peptide" evidence="8">
    <location>
        <begin position="1"/>
        <end position="23"/>
    </location>
</feature>
<proteinExistence type="inferred from homology"/>
<dbReference type="Pfam" id="PF08031">
    <property type="entry name" value="BBE"/>
    <property type="match status" value="1"/>
</dbReference>
<dbReference type="InterPro" id="IPR016166">
    <property type="entry name" value="FAD-bd_PCMH"/>
</dbReference>
<keyword evidence="3" id="KW-0285">Flavoprotein</keyword>
<evidence type="ECO:0000256" key="5">
    <source>
        <dbReference type="ARBA" id="ARBA00022827"/>
    </source>
</evidence>
<evidence type="ECO:0000256" key="8">
    <source>
        <dbReference type="SAM" id="SignalP"/>
    </source>
</evidence>
<dbReference type="PANTHER" id="PTHR32448">
    <property type="entry name" value="OS08G0158400 PROTEIN"/>
    <property type="match status" value="1"/>
</dbReference>
<keyword evidence="4 8" id="KW-0732">Signal</keyword>
<evidence type="ECO:0000256" key="2">
    <source>
        <dbReference type="ARBA" id="ARBA00005466"/>
    </source>
</evidence>
<dbReference type="Proteomes" id="UP000825729">
    <property type="component" value="Unassembled WGS sequence"/>
</dbReference>
<comment type="similarity">
    <text evidence="2">Belongs to the oxygen-dependent FAD-linked oxidoreductase family.</text>
</comment>
<evidence type="ECO:0000256" key="6">
    <source>
        <dbReference type="ARBA" id="ARBA00023180"/>
    </source>
</evidence>
<evidence type="ECO:0000256" key="1">
    <source>
        <dbReference type="ARBA" id="ARBA00001974"/>
    </source>
</evidence>
<dbReference type="SUPFAM" id="SSF56176">
    <property type="entry name" value="FAD-binding/transporter-associated domain-like"/>
    <property type="match status" value="1"/>
</dbReference>
<feature type="compositionally biased region" description="Polar residues" evidence="7">
    <location>
        <begin position="372"/>
        <end position="382"/>
    </location>
</feature>
<keyword evidence="5" id="KW-0274">FAD</keyword>
<feature type="domain" description="FAD-binding PCMH-type" evidence="9">
    <location>
        <begin position="71"/>
        <end position="290"/>
    </location>
</feature>
<organism evidence="10 11">
    <name type="scientific">Aristolochia fimbriata</name>
    <name type="common">White veined hardy Dutchman's pipe vine</name>
    <dbReference type="NCBI Taxonomy" id="158543"/>
    <lineage>
        <taxon>Eukaryota</taxon>
        <taxon>Viridiplantae</taxon>
        <taxon>Streptophyta</taxon>
        <taxon>Embryophyta</taxon>
        <taxon>Tracheophyta</taxon>
        <taxon>Spermatophyta</taxon>
        <taxon>Magnoliopsida</taxon>
        <taxon>Magnoliidae</taxon>
        <taxon>Piperales</taxon>
        <taxon>Aristolochiaceae</taxon>
        <taxon>Aristolochia</taxon>
    </lineage>
</organism>
<dbReference type="InterPro" id="IPR012951">
    <property type="entry name" value="BBE"/>
</dbReference>
<dbReference type="InterPro" id="IPR036318">
    <property type="entry name" value="FAD-bd_PCMH-like_sf"/>
</dbReference>
<dbReference type="InterPro" id="IPR006094">
    <property type="entry name" value="Oxid_FAD_bind_N"/>
</dbReference>
<comment type="cofactor">
    <cofactor evidence="1">
        <name>FAD</name>
        <dbReference type="ChEBI" id="CHEBI:57692"/>
    </cofactor>
</comment>
<dbReference type="Gene3D" id="3.40.462.20">
    <property type="match status" value="1"/>
</dbReference>
<sequence length="382" mass="42815">MGSRGSLCFLFLLFLLASASSRGYDQLRREEDLLSCLTIHEISNFTTSRHPTYLHLLDKTIQNLRFVNSASASKPAAVIYPEKKVQVASAIRCCRQGSWTVRLRGGGHSYEGLTSYADAPFVLIDMVNLDRIKVDVESETAWVEAGATLGQIYHAVTEASKNHAFTGGMWQFVAPRLDDEFHLQVAVFPGGEDFIILGFLGLYLGPKPSALEAINGAFPELGITDEECKTMNWAEAFVLLRGDPNVTEYAHLPQRFSYHRTYDKAKSDFVKTPIPKDALVGALELLTRQRTPAGWILLDPFVIDWLNFTMTGEKAVEVARAWGEKYFMGNYERLVRAKTLIDPENFFRHPQSIPPLASPPPHQDGLAEEDQYSSNSQTLEMF</sequence>
<evidence type="ECO:0000259" key="9">
    <source>
        <dbReference type="PROSITE" id="PS51387"/>
    </source>
</evidence>
<evidence type="ECO:0000256" key="4">
    <source>
        <dbReference type="ARBA" id="ARBA00022729"/>
    </source>
</evidence>
<evidence type="ECO:0000256" key="3">
    <source>
        <dbReference type="ARBA" id="ARBA00022630"/>
    </source>
</evidence>
<dbReference type="Gene3D" id="3.30.43.10">
    <property type="entry name" value="Uridine Diphospho-n-acetylenolpyruvylglucosamine Reductase, domain 2"/>
    <property type="match status" value="1"/>
</dbReference>
<gene>
    <name evidence="10" type="ORF">H6P81_009077</name>
</gene>
<dbReference type="InterPro" id="IPR016167">
    <property type="entry name" value="FAD-bd_PCMH_sub1"/>
</dbReference>
<evidence type="ECO:0000313" key="11">
    <source>
        <dbReference type="Proteomes" id="UP000825729"/>
    </source>
</evidence>
<dbReference type="Pfam" id="PF01565">
    <property type="entry name" value="FAD_binding_4"/>
    <property type="match status" value="1"/>
</dbReference>
<comment type="caution">
    <text evidence="10">The sequence shown here is derived from an EMBL/GenBank/DDBJ whole genome shotgun (WGS) entry which is preliminary data.</text>
</comment>
<dbReference type="GO" id="GO:0071949">
    <property type="term" value="F:FAD binding"/>
    <property type="evidence" value="ECO:0007669"/>
    <property type="project" value="InterPro"/>
</dbReference>
<reference evidence="10 11" key="1">
    <citation type="submission" date="2021-07" db="EMBL/GenBank/DDBJ databases">
        <title>The Aristolochia fimbriata genome: insights into angiosperm evolution, floral development and chemical biosynthesis.</title>
        <authorList>
            <person name="Jiao Y."/>
        </authorList>
    </citation>
    <scope>NUCLEOTIDE SEQUENCE [LARGE SCALE GENOMIC DNA]</scope>
    <source>
        <strain evidence="10">IBCAS-2021</strain>
        <tissue evidence="10">Leaf</tissue>
    </source>
</reference>
<dbReference type="GO" id="GO:0016491">
    <property type="term" value="F:oxidoreductase activity"/>
    <property type="evidence" value="ECO:0007669"/>
    <property type="project" value="InterPro"/>
</dbReference>